<organism evidence="1 2">
    <name type="scientific">Nocardia brasiliensis</name>
    <dbReference type="NCBI Taxonomy" id="37326"/>
    <lineage>
        <taxon>Bacteria</taxon>
        <taxon>Bacillati</taxon>
        <taxon>Actinomycetota</taxon>
        <taxon>Actinomycetes</taxon>
        <taxon>Mycobacteriales</taxon>
        <taxon>Nocardiaceae</taxon>
        <taxon>Nocardia</taxon>
    </lineage>
</organism>
<evidence type="ECO:0000313" key="2">
    <source>
        <dbReference type="Proteomes" id="UP000501705"/>
    </source>
</evidence>
<protein>
    <submittedName>
        <fullName evidence="1">Uncharacterized protein</fullName>
    </submittedName>
</protein>
<sequence>MSTTAMPKSVTTGDVARKILELARESPGFVYEPPPRSDDDGVRRCVYVADVNGVLVGSCLVGRALIALGFAPQQLTDRSKSAWMMLSYLGIRTAFSDPINTPYWINDVQRNQDHKHTWSEAVDIASARFPRVVAELTKAAV</sequence>
<dbReference type="AlphaFoldDB" id="A0A6G9Y0V9"/>
<gene>
    <name evidence="1" type="ORF">F5X71_34845</name>
</gene>
<accession>A0A6G9Y0V9</accession>
<reference evidence="1 2" key="1">
    <citation type="journal article" date="2019" name="ACS Chem. Biol.">
        <title>Identification and Mobilization of a Cryptic Antibiotic Biosynthesis Gene Locus from a Human-Pathogenic Nocardia Isolate.</title>
        <authorList>
            <person name="Herisse M."/>
            <person name="Ishida K."/>
            <person name="Porter J.L."/>
            <person name="Howden B."/>
            <person name="Hertweck C."/>
            <person name="Stinear T.P."/>
            <person name="Pidot S.J."/>
        </authorList>
    </citation>
    <scope>NUCLEOTIDE SEQUENCE [LARGE SCALE GENOMIC DNA]</scope>
    <source>
        <strain evidence="1 2">AUSMDU00024985</strain>
    </source>
</reference>
<dbReference type="Proteomes" id="UP000501705">
    <property type="component" value="Chromosome"/>
</dbReference>
<dbReference type="EMBL" id="CP046171">
    <property type="protein sequence ID" value="QIS06804.1"/>
    <property type="molecule type" value="Genomic_DNA"/>
</dbReference>
<proteinExistence type="predicted"/>
<name>A0A6G9Y0V9_NOCBR</name>
<evidence type="ECO:0000313" key="1">
    <source>
        <dbReference type="EMBL" id="QIS06804.1"/>
    </source>
</evidence>
<dbReference type="RefSeq" id="WP_167465817.1">
    <property type="nucleotide sequence ID" value="NZ_CP046171.1"/>
</dbReference>